<evidence type="ECO:0000256" key="5">
    <source>
        <dbReference type="ARBA" id="ARBA00023315"/>
    </source>
</evidence>
<dbReference type="EC" id="2.3.2.30" evidence="7"/>
<dbReference type="InterPro" id="IPR016181">
    <property type="entry name" value="Acyl_CoA_acyltransferase"/>
</dbReference>
<dbReference type="CDD" id="cd07986">
    <property type="entry name" value="LPLAT_ACT14924-like"/>
    <property type="match status" value="1"/>
</dbReference>
<evidence type="ECO:0000256" key="2">
    <source>
        <dbReference type="ARBA" id="ARBA00022516"/>
    </source>
</evidence>
<evidence type="ECO:0000259" key="11">
    <source>
        <dbReference type="SMART" id="SM00563"/>
    </source>
</evidence>
<name>A0A1X7AQ44_9GAMM</name>
<dbReference type="InterPro" id="IPR052351">
    <property type="entry name" value="Ornithine_N-alpha-AT"/>
</dbReference>
<proteinExistence type="inferred from homology"/>
<evidence type="ECO:0000256" key="9">
    <source>
        <dbReference type="ARBA" id="ARBA00045724"/>
    </source>
</evidence>
<dbReference type="InterPro" id="IPR045746">
    <property type="entry name" value="ACT14924-like_Acyltransf_dom"/>
</dbReference>
<dbReference type="EMBL" id="FWPT01000011">
    <property type="protein sequence ID" value="SMA50263.1"/>
    <property type="molecule type" value="Genomic_DNA"/>
</dbReference>
<comment type="pathway">
    <text evidence="1">Lipid metabolism.</text>
</comment>
<dbReference type="SMART" id="SM00563">
    <property type="entry name" value="PlsC"/>
    <property type="match status" value="1"/>
</dbReference>
<evidence type="ECO:0000313" key="12">
    <source>
        <dbReference type="EMBL" id="SMA50263.1"/>
    </source>
</evidence>
<evidence type="ECO:0000256" key="7">
    <source>
        <dbReference type="ARBA" id="ARBA00039058"/>
    </source>
</evidence>
<dbReference type="PANTHER" id="PTHR37323">
    <property type="entry name" value="GCN5-RELATED N-ACETYLTRANSFERASE"/>
    <property type="match status" value="1"/>
</dbReference>
<dbReference type="Pfam" id="PF13444">
    <property type="entry name" value="Acetyltransf_5"/>
    <property type="match status" value="1"/>
</dbReference>
<comment type="catalytic activity">
    <reaction evidence="10">
        <text>a (3R)-hydroxyacyl-[ACP] + L-ornithine = a lyso-ornithine lipid + holo-[ACP] + H(+)</text>
        <dbReference type="Rhea" id="RHEA:20633"/>
        <dbReference type="Rhea" id="RHEA-COMP:9685"/>
        <dbReference type="Rhea" id="RHEA-COMP:9945"/>
        <dbReference type="ChEBI" id="CHEBI:15378"/>
        <dbReference type="ChEBI" id="CHEBI:46911"/>
        <dbReference type="ChEBI" id="CHEBI:64479"/>
        <dbReference type="ChEBI" id="CHEBI:78827"/>
        <dbReference type="ChEBI" id="CHEBI:138482"/>
        <dbReference type="EC" id="2.3.2.30"/>
    </reaction>
    <physiologicalReaction direction="left-to-right" evidence="10">
        <dbReference type="Rhea" id="RHEA:20634"/>
    </physiologicalReaction>
</comment>
<keyword evidence="4" id="KW-0443">Lipid metabolism</keyword>
<dbReference type="OrthoDB" id="1113830at2"/>
<evidence type="ECO:0000256" key="8">
    <source>
        <dbReference type="ARBA" id="ARBA00039866"/>
    </source>
</evidence>
<dbReference type="AlphaFoldDB" id="A0A1X7AQ44"/>
<gene>
    <name evidence="12" type="ORF">EHSB41UT_04057</name>
</gene>
<sequence length="604" mass="68106">MSGTSPFQLTYQGRRSWIIKILEHITGLSHLDKLYRKHIHNEKNGRFVVKALEVLGIHSRQAGESISTRKGEPLVVVANHPFGGAEGLILMDALLQCRPDVKVLSNEFLNRLPELKDLFIGVDIFSDSSYSVTREQRIAANQRSVEEAASWVQAGGALIIFPAGQVAAWNWQSKTIEEAPWRHAASRIIQTSKAAVLPIYFEGRNSWFFHGLGTVHPVLRTLWLVRELTNKKSKPISWRAGAIEPYHYFKSLDSEVMLTKTLRTKTFLLKEGLVADSDSSESFPSEEQESITAPLNTRLLQQDIDSLPLSSLLLSKSDYEVWCCKSDEIPYVLQEIGRLREVTFRQVGEGTGRSSDLDEFDSYYLHIFVWNRKEQGVVGAYRLGQVDCILRDIGVQGLYSRSLFQFDECFLEKLGPAVEMGRSFVRPEYQKSLMALQLLWKGIGQWISRNPQYSTLFGPVSISSDYQELSRRLMVMAFESNKTDSELAALVKPLTPFTVHQESALCREMLAGITDMQELSGQVRALEQGNDIPVLLKQYLKLNGLFVGFNLDAQFSDALDGLIVVDLLKSDRKSVVRYLGEEGYQRILDADASSRSVDVASHVD</sequence>
<evidence type="ECO:0000256" key="4">
    <source>
        <dbReference type="ARBA" id="ARBA00023098"/>
    </source>
</evidence>
<comment type="similarity">
    <text evidence="6">Belongs to the acetyltransferase family. OlsB subfamily.</text>
</comment>
<evidence type="ECO:0000256" key="3">
    <source>
        <dbReference type="ARBA" id="ARBA00022679"/>
    </source>
</evidence>
<reference evidence="12 13" key="1">
    <citation type="submission" date="2017-03" db="EMBL/GenBank/DDBJ databases">
        <authorList>
            <person name="Afonso C.L."/>
            <person name="Miller P.J."/>
            <person name="Scott M.A."/>
            <person name="Spackman E."/>
            <person name="Goraichik I."/>
            <person name="Dimitrov K.M."/>
            <person name="Suarez D.L."/>
            <person name="Swayne D.E."/>
        </authorList>
    </citation>
    <scope>NUCLEOTIDE SEQUENCE [LARGE SCALE GENOMIC DNA]</scope>
    <source>
        <strain evidence="12">SB41UT1</strain>
    </source>
</reference>
<keyword evidence="13" id="KW-1185">Reference proteome</keyword>
<feature type="domain" description="Phospholipid/glycerol acyltransferase" evidence="11">
    <location>
        <begin position="74"/>
        <end position="204"/>
    </location>
</feature>
<dbReference type="InterPro" id="IPR002123">
    <property type="entry name" value="Plipid/glycerol_acylTrfase"/>
</dbReference>
<evidence type="ECO:0000313" key="13">
    <source>
        <dbReference type="Proteomes" id="UP000196573"/>
    </source>
</evidence>
<dbReference type="RefSeq" id="WP_087112703.1">
    <property type="nucleotide sequence ID" value="NZ_CBCSCN010000013.1"/>
</dbReference>
<dbReference type="PANTHER" id="PTHR37323:SF1">
    <property type="entry name" value="L-ORNITHINE N(ALPHA)-ACYLTRANSFERASE"/>
    <property type="match status" value="1"/>
</dbReference>
<dbReference type="Proteomes" id="UP000196573">
    <property type="component" value="Unassembled WGS sequence"/>
</dbReference>
<dbReference type="GO" id="GO:0043810">
    <property type="term" value="F:ornithine-acyl [acyl carrier protein] N-acyltransferase activity"/>
    <property type="evidence" value="ECO:0007669"/>
    <property type="project" value="UniProtKB-EC"/>
</dbReference>
<dbReference type="GO" id="GO:0006629">
    <property type="term" value="P:lipid metabolic process"/>
    <property type="evidence" value="ECO:0007669"/>
    <property type="project" value="UniProtKB-KW"/>
</dbReference>
<organism evidence="12 13">
    <name type="scientific">Parendozoicomonas haliclonae</name>
    <dbReference type="NCBI Taxonomy" id="1960125"/>
    <lineage>
        <taxon>Bacteria</taxon>
        <taxon>Pseudomonadati</taxon>
        <taxon>Pseudomonadota</taxon>
        <taxon>Gammaproteobacteria</taxon>
        <taxon>Oceanospirillales</taxon>
        <taxon>Endozoicomonadaceae</taxon>
        <taxon>Parendozoicomonas</taxon>
    </lineage>
</organism>
<evidence type="ECO:0000256" key="1">
    <source>
        <dbReference type="ARBA" id="ARBA00005189"/>
    </source>
</evidence>
<dbReference type="Pfam" id="PF19576">
    <property type="entry name" value="Acyltransf_2"/>
    <property type="match status" value="1"/>
</dbReference>
<evidence type="ECO:0000256" key="6">
    <source>
        <dbReference type="ARBA" id="ARBA00038095"/>
    </source>
</evidence>
<protein>
    <recommendedName>
        <fullName evidence="8">L-ornithine N(alpha)-acyltransferase</fullName>
        <ecNumber evidence="7">2.3.2.30</ecNumber>
    </recommendedName>
</protein>
<keyword evidence="2" id="KW-0444">Lipid biosynthesis</keyword>
<evidence type="ECO:0000256" key="10">
    <source>
        <dbReference type="ARBA" id="ARBA00047785"/>
    </source>
</evidence>
<keyword evidence="5" id="KW-0012">Acyltransferase</keyword>
<accession>A0A1X7AQ44</accession>
<comment type="function">
    <text evidence="9">Catalyzes the first step in the biosynthesis of ornithine lipids, which are phosphorus-free membrane lipids. Catalyzes the 3-hydroxyacyl-acyl carrier protein-dependent acylation of ornithine to form lyso-ornithine lipid (LOL).</text>
</comment>
<keyword evidence="3" id="KW-0808">Transferase</keyword>
<dbReference type="SUPFAM" id="SSF55729">
    <property type="entry name" value="Acyl-CoA N-acyltransferases (Nat)"/>
    <property type="match status" value="1"/>
</dbReference>